<evidence type="ECO:0000313" key="2">
    <source>
        <dbReference type="Proteomes" id="UP001060085"/>
    </source>
</evidence>
<accession>A0ACC0B3D9</accession>
<proteinExistence type="predicted"/>
<reference evidence="2" key="1">
    <citation type="journal article" date="2023" name="Nat. Plants">
        <title>Single-cell RNA sequencing provides a high-resolution roadmap for understanding the multicellular compartmentation of specialized metabolism.</title>
        <authorList>
            <person name="Sun S."/>
            <person name="Shen X."/>
            <person name="Li Y."/>
            <person name="Li Y."/>
            <person name="Wang S."/>
            <person name="Li R."/>
            <person name="Zhang H."/>
            <person name="Shen G."/>
            <person name="Guo B."/>
            <person name="Wei J."/>
            <person name="Xu J."/>
            <person name="St-Pierre B."/>
            <person name="Chen S."/>
            <person name="Sun C."/>
        </authorList>
    </citation>
    <scope>NUCLEOTIDE SEQUENCE [LARGE SCALE GENOMIC DNA]</scope>
</reference>
<sequence length="100" mass="11768">MNFVKLEISSKRTEFFREKEHDCYNKSLVFLWPFLSFLGVSFSMTELLAWVFYFLPSFVLLEGNQQISVGVFLDEEDGEYKLKPPKSGRELKLSTPRKMT</sequence>
<comment type="caution">
    <text evidence="1">The sequence shown here is derived from an EMBL/GenBank/DDBJ whole genome shotgun (WGS) entry which is preliminary data.</text>
</comment>
<gene>
    <name evidence="1" type="ORF">M9H77_17013</name>
</gene>
<dbReference type="Proteomes" id="UP001060085">
    <property type="component" value="Linkage Group LG04"/>
</dbReference>
<keyword evidence="2" id="KW-1185">Reference proteome</keyword>
<dbReference type="EMBL" id="CM044704">
    <property type="protein sequence ID" value="KAI5667160.1"/>
    <property type="molecule type" value="Genomic_DNA"/>
</dbReference>
<name>A0ACC0B3D9_CATRO</name>
<evidence type="ECO:0000313" key="1">
    <source>
        <dbReference type="EMBL" id="KAI5667160.1"/>
    </source>
</evidence>
<protein>
    <submittedName>
        <fullName evidence="1">Uncharacterized protein</fullName>
    </submittedName>
</protein>
<organism evidence="1 2">
    <name type="scientific">Catharanthus roseus</name>
    <name type="common">Madagascar periwinkle</name>
    <name type="synonym">Vinca rosea</name>
    <dbReference type="NCBI Taxonomy" id="4058"/>
    <lineage>
        <taxon>Eukaryota</taxon>
        <taxon>Viridiplantae</taxon>
        <taxon>Streptophyta</taxon>
        <taxon>Embryophyta</taxon>
        <taxon>Tracheophyta</taxon>
        <taxon>Spermatophyta</taxon>
        <taxon>Magnoliopsida</taxon>
        <taxon>eudicotyledons</taxon>
        <taxon>Gunneridae</taxon>
        <taxon>Pentapetalae</taxon>
        <taxon>asterids</taxon>
        <taxon>lamiids</taxon>
        <taxon>Gentianales</taxon>
        <taxon>Apocynaceae</taxon>
        <taxon>Rauvolfioideae</taxon>
        <taxon>Vinceae</taxon>
        <taxon>Catharanthinae</taxon>
        <taxon>Catharanthus</taxon>
    </lineage>
</organism>